<name>H1VTB0_COLHI</name>
<dbReference type="HOGENOM" id="CLU_061199_0_1_1"/>
<dbReference type="EMBL" id="LTAN01000008">
    <property type="protein sequence ID" value="OBR04397.1"/>
    <property type="molecule type" value="Genomic_DNA"/>
</dbReference>
<dbReference type="SUPFAM" id="SSF52540">
    <property type="entry name" value="P-loop containing nucleoside triphosphate hydrolases"/>
    <property type="match status" value="1"/>
</dbReference>
<dbReference type="InterPro" id="IPR027417">
    <property type="entry name" value="P-loop_NTPase"/>
</dbReference>
<reference evidence="1" key="1">
    <citation type="submission" date="2011-12" db="EMBL/GenBank/DDBJ databases">
        <title>The genome sequence of Colletotrichum higginsianum IMI 34906.</title>
        <authorList>
            <person name="Ma L.-J."/>
            <person name="O'Connell R."/>
            <person name="van Themaat E.V.L."/>
            <person name="Stueber K."/>
            <person name="Young S.K."/>
            <person name="Zeng Q."/>
            <person name="Gargeya S."/>
            <person name="Fitzgerald M."/>
            <person name="Haas B."/>
            <person name="Abouelleil A."/>
            <person name="Alvarado L."/>
            <person name="Arachchi H.M."/>
            <person name="Berlin A."/>
            <person name="Chapman S.B."/>
            <person name="Gearin G."/>
            <person name="Goldberg J."/>
            <person name="Griggs A."/>
            <person name="Gujja S."/>
            <person name="Hansen M."/>
            <person name="Heiman D."/>
            <person name="Howarth C."/>
            <person name="Larimer J."/>
            <person name="Lui A."/>
            <person name="MacDonald P.J.P."/>
            <person name="McCowen C."/>
            <person name="Montmayeur A."/>
            <person name="Murphy C."/>
            <person name="Neiman D."/>
            <person name="Pearson M."/>
            <person name="Priest M."/>
            <person name="Roberts A."/>
            <person name="Saif S."/>
            <person name="Shea T."/>
            <person name="Sisk P."/>
            <person name="Stolte C."/>
            <person name="Sykes S."/>
            <person name="Wortman J."/>
            <person name="Nusbaum C."/>
            <person name="Birren B."/>
        </authorList>
    </citation>
    <scope>NUCLEOTIDE SEQUENCE</scope>
    <source>
        <strain evidence="1">IMI 349063</strain>
    </source>
</reference>
<protein>
    <submittedName>
        <fullName evidence="2">Nad dependent epimerase</fullName>
    </submittedName>
</protein>
<gene>
    <name evidence="1" type="ORF">CH063_13161</name>
    <name evidence="2" type="ORF">CH63R_11100</name>
</gene>
<dbReference type="VEuPathDB" id="FungiDB:CH63R_11100"/>
<accession>H1VTB0</accession>
<dbReference type="KEGG" id="chig:CH63R_11100"/>
<reference evidence="3" key="2">
    <citation type="journal article" date="2012" name="Nat. Genet.">
        <title>Lifestyle transitions in plant pathogenic Colletotrichum fungi deciphered by genome and transcriptome analyses.</title>
        <authorList>
            <person name="O'Connell R.J."/>
            <person name="Thon M.R."/>
            <person name="Hacquard S."/>
            <person name="Amyotte S.G."/>
            <person name="Kleemann J."/>
            <person name="Torres M.F."/>
            <person name="Damm U."/>
            <person name="Buiate E.A."/>
            <person name="Epstein L."/>
            <person name="Alkan N."/>
            <person name="Altmueller J."/>
            <person name="Alvarado-Balderrama L."/>
            <person name="Bauser C.A."/>
            <person name="Becker C."/>
            <person name="Birren B.W."/>
            <person name="Chen Z."/>
            <person name="Choi J."/>
            <person name="Crouch J.A."/>
            <person name="Duvick J.P."/>
            <person name="Farman M.A."/>
            <person name="Gan P."/>
            <person name="Heiman D."/>
            <person name="Henrissat B."/>
            <person name="Howard R.J."/>
            <person name="Kabbage M."/>
            <person name="Koch C."/>
            <person name="Kracher B."/>
            <person name="Kubo Y."/>
            <person name="Law A.D."/>
            <person name="Lebrun M.-H."/>
            <person name="Lee Y.-H."/>
            <person name="Miyara I."/>
            <person name="Moore N."/>
            <person name="Neumann U."/>
            <person name="Nordstroem K."/>
            <person name="Panaccione D.G."/>
            <person name="Panstruga R."/>
            <person name="Place M."/>
            <person name="Proctor R.H."/>
            <person name="Prusky D."/>
            <person name="Rech G."/>
            <person name="Reinhardt R."/>
            <person name="Rollins J.A."/>
            <person name="Rounsley S."/>
            <person name="Schardl C.L."/>
            <person name="Schwartz D.C."/>
            <person name="Shenoy N."/>
            <person name="Shirasu K."/>
            <person name="Sikhakolli U.R."/>
            <person name="Stueber K."/>
            <person name="Sukno S.A."/>
            <person name="Sweigard J.A."/>
            <person name="Takano Y."/>
            <person name="Takahara H."/>
            <person name="Trail F."/>
            <person name="van der Does H.C."/>
            <person name="Voll L.M."/>
            <person name="Will I."/>
            <person name="Young S."/>
            <person name="Zeng Q."/>
            <person name="Zhang J."/>
            <person name="Zhou S."/>
            <person name="Dickman M.B."/>
            <person name="Schulze-Lefert P."/>
            <person name="Ver Loren van Themaat E."/>
            <person name="Ma L.-J."/>
            <person name="Vaillancourt L.J."/>
        </authorList>
    </citation>
    <scope>NUCLEOTIDE SEQUENCE [LARGE SCALE GENOMIC DNA]</scope>
    <source>
        <strain evidence="3">IMI 349063</strain>
    </source>
</reference>
<dbReference type="STRING" id="759273.H1VTB0"/>
<sequence>MFIFGLAWDHYKTDNKRVFTRVKNTRTIEIRSHTIVSSSQATAMPEMKVLVLGLPRTGTQSLADALAHLSISPVYHMREVSKNAHQDLWISAIADNLPASAPADPWPRDRWDTLLSAFAAVSDFPASLFPTALAAAYPDCAIIHTTRDFESWEASMRDTLIHAHHHHDPDRRSPMEGLANAYHAACWGDDFDKNGRAYFEEHHDEVRRLKKDGKRFLEFRPGDGWKPLCEFLGVEVPNIPFPRSDDWVEYKKQIKRERQEQKDYEATV</sequence>
<reference evidence="2" key="3">
    <citation type="submission" date="2016-02" db="EMBL/GenBank/DDBJ databases">
        <title>Resequencing and annotation of the Colletotrichum higginsianum genome.</title>
        <authorList>
            <person name="O'Connell R."/>
            <person name="Zambounis A."/>
            <person name="Thon M."/>
            <person name="Dallery J.-F."/>
        </authorList>
    </citation>
    <scope>NUCLEOTIDE SEQUENCE [LARGE SCALE GENOMIC DNA]</scope>
    <source>
        <strain evidence="2">IMI 349063</strain>
    </source>
</reference>
<dbReference type="EMBL" id="CACQ02006129">
    <property type="protein sequence ID" value="CCF43468.1"/>
    <property type="molecule type" value="Genomic_DNA"/>
</dbReference>
<dbReference type="InterPro" id="IPR040632">
    <property type="entry name" value="Sulfotransfer_4"/>
</dbReference>
<dbReference type="Pfam" id="PF17784">
    <property type="entry name" value="Sulfotransfer_4"/>
    <property type="match status" value="1"/>
</dbReference>
<evidence type="ECO:0000313" key="3">
    <source>
        <dbReference type="Proteomes" id="UP000007174"/>
    </source>
</evidence>
<dbReference type="PANTHER" id="PTHR36978">
    <property type="entry name" value="P-LOOP CONTAINING NUCLEOTIDE TRIPHOSPHATE HYDROLASE"/>
    <property type="match status" value="1"/>
</dbReference>
<dbReference type="GeneID" id="28870181"/>
<dbReference type="Proteomes" id="UP000007174">
    <property type="component" value="Unassembled WGS sequence"/>
</dbReference>
<dbReference type="AlphaFoldDB" id="H1VTB0"/>
<dbReference type="OrthoDB" id="408152at2759"/>
<evidence type="ECO:0000313" key="1">
    <source>
        <dbReference type="EMBL" id="CCF43468.1"/>
    </source>
</evidence>
<evidence type="ECO:0000313" key="2">
    <source>
        <dbReference type="EMBL" id="OBR04397.1"/>
    </source>
</evidence>
<keyword evidence="4" id="KW-1185">Reference proteome</keyword>
<dbReference type="Proteomes" id="UP000092177">
    <property type="component" value="Chromosome 8"/>
</dbReference>
<dbReference type="RefSeq" id="XP_018152915.1">
    <property type="nucleotide sequence ID" value="XM_018306074.1"/>
</dbReference>
<dbReference type="eggNOG" id="ENOG502SND3">
    <property type="taxonomic scope" value="Eukaryota"/>
</dbReference>
<reference evidence="4" key="4">
    <citation type="journal article" date="2017" name="BMC Genomics">
        <title>Gapless genome assembly of Colletotrichum higginsianum reveals chromosome structure and association of transposable elements with secondary metabolite gene clusters.</title>
        <authorList>
            <person name="Dallery J.-F."/>
            <person name="Lapalu N."/>
            <person name="Zampounis A."/>
            <person name="Pigne S."/>
            <person name="Luyten I."/>
            <person name="Amselem J."/>
            <person name="Wittenberg A.H.J."/>
            <person name="Zhou S."/>
            <person name="de Queiroz M.V."/>
            <person name="Robin G.P."/>
            <person name="Auger A."/>
            <person name="Hainaut M."/>
            <person name="Henrissat B."/>
            <person name="Kim K.-T."/>
            <person name="Lee Y.-H."/>
            <person name="Lespinet O."/>
            <person name="Schwartz D.C."/>
            <person name="Thon M.R."/>
            <person name="O'Connell R.J."/>
        </authorList>
    </citation>
    <scope>NUCLEOTIDE SEQUENCE [LARGE SCALE GENOMIC DNA]</scope>
    <source>
        <strain evidence="4">IMI 349063</strain>
    </source>
</reference>
<organism evidence="1 3">
    <name type="scientific">Colletotrichum higginsianum (strain IMI 349063)</name>
    <name type="common">Crucifer anthracnose fungus</name>
    <dbReference type="NCBI Taxonomy" id="759273"/>
    <lineage>
        <taxon>Eukaryota</taxon>
        <taxon>Fungi</taxon>
        <taxon>Dikarya</taxon>
        <taxon>Ascomycota</taxon>
        <taxon>Pezizomycotina</taxon>
        <taxon>Sordariomycetes</taxon>
        <taxon>Hypocreomycetidae</taxon>
        <taxon>Glomerellales</taxon>
        <taxon>Glomerellaceae</taxon>
        <taxon>Colletotrichum</taxon>
        <taxon>Colletotrichum destructivum species complex</taxon>
    </lineage>
</organism>
<dbReference type="PANTHER" id="PTHR36978:SF4">
    <property type="entry name" value="P-LOOP CONTAINING NUCLEOSIDE TRIPHOSPHATE HYDROLASE PROTEIN"/>
    <property type="match status" value="1"/>
</dbReference>
<proteinExistence type="predicted"/>
<evidence type="ECO:0000313" key="4">
    <source>
        <dbReference type="Proteomes" id="UP000092177"/>
    </source>
</evidence>
<dbReference type="Gene3D" id="3.40.50.300">
    <property type="entry name" value="P-loop containing nucleotide triphosphate hydrolases"/>
    <property type="match status" value="1"/>
</dbReference>